<dbReference type="NCBIfam" id="NF007806">
    <property type="entry name" value="PRK10513.1"/>
    <property type="match status" value="1"/>
</dbReference>
<dbReference type="OrthoDB" id="9790031at2"/>
<keyword evidence="2" id="KW-1185">Reference proteome</keyword>
<dbReference type="GO" id="GO:0005829">
    <property type="term" value="C:cytosol"/>
    <property type="evidence" value="ECO:0007669"/>
    <property type="project" value="TreeGrafter"/>
</dbReference>
<dbReference type="InterPro" id="IPR000150">
    <property type="entry name" value="Cof"/>
</dbReference>
<dbReference type="SFLD" id="SFLDS00003">
    <property type="entry name" value="Haloacid_Dehalogenase"/>
    <property type="match status" value="1"/>
</dbReference>
<gene>
    <name evidence="1" type="ORF">BCR26_05495</name>
</gene>
<proteinExistence type="predicted"/>
<accession>A0A1E5KSU6</accession>
<dbReference type="PANTHER" id="PTHR10000:SF8">
    <property type="entry name" value="HAD SUPERFAMILY HYDROLASE-LIKE, TYPE 3"/>
    <property type="match status" value="1"/>
</dbReference>
<dbReference type="InterPro" id="IPR036412">
    <property type="entry name" value="HAD-like_sf"/>
</dbReference>
<organism evidence="1 2">
    <name type="scientific">Enterococcus rivorum</name>
    <dbReference type="NCBI Taxonomy" id="762845"/>
    <lineage>
        <taxon>Bacteria</taxon>
        <taxon>Bacillati</taxon>
        <taxon>Bacillota</taxon>
        <taxon>Bacilli</taxon>
        <taxon>Lactobacillales</taxon>
        <taxon>Enterococcaceae</taxon>
        <taxon>Enterococcus</taxon>
    </lineage>
</organism>
<dbReference type="PROSITE" id="PS01229">
    <property type="entry name" value="COF_2"/>
    <property type="match status" value="1"/>
</dbReference>
<dbReference type="Gene3D" id="3.30.1240.10">
    <property type="match status" value="1"/>
</dbReference>
<dbReference type="SUPFAM" id="SSF56784">
    <property type="entry name" value="HAD-like"/>
    <property type="match status" value="1"/>
</dbReference>
<dbReference type="PROSITE" id="PS01228">
    <property type="entry name" value="COF_1"/>
    <property type="match status" value="1"/>
</dbReference>
<dbReference type="RefSeq" id="WP_069699959.1">
    <property type="nucleotide sequence ID" value="NZ_JAGGMA010000005.1"/>
</dbReference>
<dbReference type="Gene3D" id="3.40.50.1000">
    <property type="entry name" value="HAD superfamily/HAD-like"/>
    <property type="match status" value="1"/>
</dbReference>
<dbReference type="Proteomes" id="UP000095256">
    <property type="component" value="Unassembled WGS sequence"/>
</dbReference>
<dbReference type="STRING" id="762845.BCR26_05495"/>
<dbReference type="SFLD" id="SFLDG01144">
    <property type="entry name" value="C2.B.4:_PGP_Like"/>
    <property type="match status" value="1"/>
</dbReference>
<reference evidence="1 2" key="1">
    <citation type="submission" date="2016-09" db="EMBL/GenBank/DDBJ databases">
        <authorList>
            <person name="Capua I."/>
            <person name="De Benedictis P."/>
            <person name="Joannis T."/>
            <person name="Lombin L.H."/>
            <person name="Cattoli G."/>
        </authorList>
    </citation>
    <scope>NUCLEOTIDE SEQUENCE [LARGE SCALE GENOMIC DNA]</scope>
    <source>
        <strain evidence="1 2">LMG 25899</strain>
    </source>
</reference>
<dbReference type="CDD" id="cd07516">
    <property type="entry name" value="HAD_Pase"/>
    <property type="match status" value="1"/>
</dbReference>
<dbReference type="InterPro" id="IPR023214">
    <property type="entry name" value="HAD_sf"/>
</dbReference>
<dbReference type="NCBIfam" id="TIGR01484">
    <property type="entry name" value="HAD-SF-IIB"/>
    <property type="match status" value="1"/>
</dbReference>
<comment type="caution">
    <text evidence="1">The sequence shown here is derived from an EMBL/GenBank/DDBJ whole genome shotgun (WGS) entry which is preliminary data.</text>
</comment>
<protein>
    <submittedName>
        <fullName evidence="1">Sugar-phosphatase</fullName>
    </submittedName>
</protein>
<dbReference type="SFLD" id="SFLDG01140">
    <property type="entry name" value="C2.B:_Phosphomannomutase_and_P"/>
    <property type="match status" value="1"/>
</dbReference>
<dbReference type="AlphaFoldDB" id="A0A1E5KSU6"/>
<dbReference type="PANTHER" id="PTHR10000">
    <property type="entry name" value="PHOSPHOSERINE PHOSPHATASE"/>
    <property type="match status" value="1"/>
</dbReference>
<evidence type="ECO:0000313" key="1">
    <source>
        <dbReference type="EMBL" id="OEH80972.1"/>
    </source>
</evidence>
<dbReference type="Pfam" id="PF08282">
    <property type="entry name" value="Hydrolase_3"/>
    <property type="match status" value="1"/>
</dbReference>
<dbReference type="InterPro" id="IPR006379">
    <property type="entry name" value="HAD-SF_hydro_IIB"/>
</dbReference>
<sequence>MSIKLVAIDIDGTLLNSDRKITPRVKNALQSANAKGISIVLCTGRPLPGVQDQLKELNLFGENDYVITYNGALVQATKSKEIISQHTLSYDDFLEIELMSRKVGSHLHTIDDTTIYTANRDISNFTVHEAFLVNMPLKYRTVEEMTPDLNIIKMMMIDEPSILDQAIDKIPESFKEKFTTVKSTEFYYEILNRNASKGIALKELAKHLGIAQEETMAIGDNENDLSMIDYAGIGVAMGNATDSVKLAADVHTTSHDEDGVANVIEKYVLG</sequence>
<evidence type="ECO:0000313" key="2">
    <source>
        <dbReference type="Proteomes" id="UP000095256"/>
    </source>
</evidence>
<name>A0A1E5KSU6_9ENTE</name>
<dbReference type="NCBIfam" id="TIGR00099">
    <property type="entry name" value="Cof-subfamily"/>
    <property type="match status" value="1"/>
</dbReference>
<dbReference type="GO" id="GO:0000287">
    <property type="term" value="F:magnesium ion binding"/>
    <property type="evidence" value="ECO:0007669"/>
    <property type="project" value="TreeGrafter"/>
</dbReference>
<dbReference type="EMBL" id="MIEK01000067">
    <property type="protein sequence ID" value="OEH80972.1"/>
    <property type="molecule type" value="Genomic_DNA"/>
</dbReference>
<dbReference type="GO" id="GO:0016791">
    <property type="term" value="F:phosphatase activity"/>
    <property type="evidence" value="ECO:0007669"/>
    <property type="project" value="TreeGrafter"/>
</dbReference>